<evidence type="ECO:0000313" key="3">
    <source>
        <dbReference type="Proteomes" id="UP000260721"/>
    </source>
</evidence>
<evidence type="ECO:0000259" key="1">
    <source>
        <dbReference type="Pfam" id="PF13443"/>
    </source>
</evidence>
<accession>A0A3E3E0J7</accession>
<dbReference type="AlphaFoldDB" id="A0A3E3E0J7"/>
<proteinExistence type="predicted"/>
<dbReference type="RefSeq" id="WP_117446800.1">
    <property type="nucleotide sequence ID" value="NZ_JBFBOW010000001.1"/>
</dbReference>
<sequence length="69" mass="8004">MTNVEMLDSKIKESGLTITFIAAKLGISRQTFYKKKNGDWPFNQYEIEKLCNVLNITSLKDKESIFFSH</sequence>
<dbReference type="Pfam" id="PF13443">
    <property type="entry name" value="HTH_26"/>
    <property type="match status" value="1"/>
</dbReference>
<organism evidence="2 3">
    <name type="scientific">Faecalicoccus pleomorphus</name>
    <dbReference type="NCBI Taxonomy" id="1323"/>
    <lineage>
        <taxon>Bacteria</taxon>
        <taxon>Bacillati</taxon>
        <taxon>Bacillota</taxon>
        <taxon>Erysipelotrichia</taxon>
        <taxon>Erysipelotrichales</taxon>
        <taxon>Erysipelotrichaceae</taxon>
        <taxon>Faecalicoccus</taxon>
    </lineage>
</organism>
<dbReference type="GO" id="GO:0003677">
    <property type="term" value="F:DNA binding"/>
    <property type="evidence" value="ECO:0007669"/>
    <property type="project" value="InterPro"/>
</dbReference>
<dbReference type="CDD" id="cd00093">
    <property type="entry name" value="HTH_XRE"/>
    <property type="match status" value="1"/>
</dbReference>
<name>A0A3E3E0J7_9FIRM</name>
<protein>
    <submittedName>
        <fullName evidence="2">XRE family transcriptional regulator</fullName>
    </submittedName>
</protein>
<comment type="caution">
    <text evidence="2">The sequence shown here is derived from an EMBL/GenBank/DDBJ whole genome shotgun (WGS) entry which is preliminary data.</text>
</comment>
<dbReference type="Proteomes" id="UP000260721">
    <property type="component" value="Unassembled WGS sequence"/>
</dbReference>
<gene>
    <name evidence="2" type="ORF">DXC78_09465</name>
</gene>
<dbReference type="InterPro" id="IPR001387">
    <property type="entry name" value="Cro/C1-type_HTH"/>
</dbReference>
<reference evidence="2 3" key="1">
    <citation type="submission" date="2018-08" db="EMBL/GenBank/DDBJ databases">
        <title>A genome reference for cultivated species of the human gut microbiota.</title>
        <authorList>
            <person name="Zou Y."/>
            <person name="Xue W."/>
            <person name="Luo G."/>
        </authorList>
    </citation>
    <scope>NUCLEOTIDE SEQUENCE [LARGE SCALE GENOMIC DNA]</scope>
    <source>
        <strain evidence="2 3">TF08-11</strain>
    </source>
</reference>
<evidence type="ECO:0000313" key="2">
    <source>
        <dbReference type="EMBL" id="RGD74856.1"/>
    </source>
</evidence>
<feature type="domain" description="HTH cro/C1-type" evidence="1">
    <location>
        <begin position="7"/>
        <end position="57"/>
    </location>
</feature>
<dbReference type="SUPFAM" id="SSF47413">
    <property type="entry name" value="lambda repressor-like DNA-binding domains"/>
    <property type="match status" value="1"/>
</dbReference>
<dbReference type="EMBL" id="QUSK01000021">
    <property type="protein sequence ID" value="RGD74856.1"/>
    <property type="molecule type" value="Genomic_DNA"/>
</dbReference>
<dbReference type="Gene3D" id="1.10.260.40">
    <property type="entry name" value="lambda repressor-like DNA-binding domains"/>
    <property type="match status" value="1"/>
</dbReference>
<dbReference type="InterPro" id="IPR010982">
    <property type="entry name" value="Lambda_DNA-bd_dom_sf"/>
</dbReference>